<dbReference type="RefSeq" id="WP_156140735.1">
    <property type="nucleotide sequence ID" value="NZ_BBLT01000009.1"/>
</dbReference>
<protein>
    <recommendedName>
        <fullName evidence="4">Outer membrane protein beta-barrel domain-containing protein</fullName>
    </recommendedName>
</protein>
<sequence length="229" mass="26774">MNKSLIFSFLFLMSFHFSFGQLPGSKGFRIFTTPTQYIFKDYPITFEKIHNRHTFGITGSFRSSTKSGGEARATGSGMFGGYSSDNMRNYLYNAYTIMLNSKFYPGKGRSFFVEGVLFYRRFWFDNKYVKFEDMGGKYSFEGTRTERQNQYGFRLQCGFTFYILKSRKTHPIFEIYAGMGPSYKETTYITENGMINEAYYDYKKEFRTSWSPIFNAGVKVGFEYLKNGL</sequence>
<feature type="signal peptide" evidence="1">
    <location>
        <begin position="1"/>
        <end position="20"/>
    </location>
</feature>
<gene>
    <name evidence="2" type="ORF">MYP_3909</name>
</gene>
<accession>A0A098LJL4</accession>
<evidence type="ECO:0008006" key="4">
    <source>
        <dbReference type="Google" id="ProtNLM"/>
    </source>
</evidence>
<dbReference type="OrthoDB" id="73483at89373"/>
<comment type="caution">
    <text evidence="2">The sequence shown here is derived from an EMBL/GenBank/DDBJ whole genome shotgun (WGS) entry which is preliminary data.</text>
</comment>
<feature type="chain" id="PRO_5001937414" description="Outer membrane protein beta-barrel domain-containing protein" evidence="1">
    <location>
        <begin position="21"/>
        <end position="229"/>
    </location>
</feature>
<evidence type="ECO:0000256" key="1">
    <source>
        <dbReference type="SAM" id="SignalP"/>
    </source>
</evidence>
<proteinExistence type="predicted"/>
<keyword evidence="1" id="KW-0732">Signal</keyword>
<evidence type="ECO:0000313" key="2">
    <source>
        <dbReference type="EMBL" id="GAL86679.1"/>
    </source>
</evidence>
<name>A0A098LJL4_9BACT</name>
<dbReference type="AlphaFoldDB" id="A0A098LJL4"/>
<reference evidence="2 3" key="1">
    <citation type="submission" date="2014-09" db="EMBL/GenBank/DDBJ databases">
        <title>Sporocytophaga myxococcoides PG-01 genome sequencing.</title>
        <authorList>
            <person name="Liu L."/>
            <person name="Gao P.J."/>
            <person name="Chen G.J."/>
            <person name="Wang L.S."/>
        </authorList>
    </citation>
    <scope>NUCLEOTIDE SEQUENCE [LARGE SCALE GENOMIC DNA]</scope>
    <source>
        <strain evidence="2 3">PG-01</strain>
    </source>
</reference>
<keyword evidence="3" id="KW-1185">Reference proteome</keyword>
<evidence type="ECO:0000313" key="3">
    <source>
        <dbReference type="Proteomes" id="UP000030185"/>
    </source>
</evidence>
<organism evidence="2 3">
    <name type="scientific">Sporocytophaga myxococcoides</name>
    <dbReference type="NCBI Taxonomy" id="153721"/>
    <lineage>
        <taxon>Bacteria</taxon>
        <taxon>Pseudomonadati</taxon>
        <taxon>Bacteroidota</taxon>
        <taxon>Cytophagia</taxon>
        <taxon>Cytophagales</taxon>
        <taxon>Cytophagaceae</taxon>
        <taxon>Sporocytophaga</taxon>
    </lineage>
</organism>
<dbReference type="EMBL" id="BBLT01000009">
    <property type="protein sequence ID" value="GAL86679.1"/>
    <property type="molecule type" value="Genomic_DNA"/>
</dbReference>
<dbReference type="Proteomes" id="UP000030185">
    <property type="component" value="Unassembled WGS sequence"/>
</dbReference>